<reference evidence="1" key="1">
    <citation type="submission" date="2019-06" db="EMBL/GenBank/DDBJ databases">
        <authorList>
            <person name="Murdoch R.W."/>
            <person name="Fathepure B."/>
        </authorList>
    </citation>
    <scope>NUCLEOTIDE SEQUENCE</scope>
</reference>
<name>A0A5B8RFJ4_9ZZZZ</name>
<dbReference type="SUPFAM" id="SSF53822">
    <property type="entry name" value="Periplasmic binding protein-like I"/>
    <property type="match status" value="1"/>
</dbReference>
<gene>
    <name evidence="1" type="ORF">KBTEX_01790</name>
</gene>
<dbReference type="InterPro" id="IPR007487">
    <property type="entry name" value="ABC_transpt-TYRBP-like"/>
</dbReference>
<proteinExistence type="predicted"/>
<dbReference type="Gene3D" id="3.40.50.2300">
    <property type="match status" value="2"/>
</dbReference>
<dbReference type="PANTHER" id="PTHR35271">
    <property type="entry name" value="ABC TRANSPORTER, SUBSTRATE-BINDING LIPOPROTEIN-RELATED"/>
    <property type="match status" value="1"/>
</dbReference>
<dbReference type="Pfam" id="PF04392">
    <property type="entry name" value="ABC_sub_bind"/>
    <property type="match status" value="1"/>
</dbReference>
<evidence type="ECO:0008006" key="2">
    <source>
        <dbReference type="Google" id="ProtNLM"/>
    </source>
</evidence>
<sequence>MIGKNLVRGLLGAASLSMALIAGPAAAAPATVRVTSIVEHPALDAVRDGTLDELRERGYEQNDNLDWAFQTAQGDVGIAGQIARQYVGDDPDVIVAIATPSAQAAVSAARGRIPVVFSAVTDPVNAKLVNDLDHPGGNVTGVSDMTPVARHLAFIKRVMPELETLGIPYNPGEPNAVVLVDAIKKAAPEYGIEVKTAAAPSTADVLGAARSLVGDVDAMYIGTDNTLISAFESVAKVGMEADIPIFTGDTTIVSRGAAAGIGFNYYDVGRQTGAIVARILEGEAPGDIPVEFVDKTRIHLNPAAARKMGLEFDQSVLDDADEIVE</sequence>
<dbReference type="CDD" id="cd06325">
    <property type="entry name" value="PBP1_ABC_unchar_transporter"/>
    <property type="match status" value="1"/>
</dbReference>
<organism evidence="1">
    <name type="scientific">uncultured organism</name>
    <dbReference type="NCBI Taxonomy" id="155900"/>
    <lineage>
        <taxon>unclassified sequences</taxon>
        <taxon>environmental samples</taxon>
    </lineage>
</organism>
<evidence type="ECO:0000313" key="1">
    <source>
        <dbReference type="EMBL" id="QEA05467.1"/>
    </source>
</evidence>
<protein>
    <recommendedName>
        <fullName evidence="2">ABC transporter substrate binding protein</fullName>
    </recommendedName>
</protein>
<dbReference type="EMBL" id="MN079102">
    <property type="protein sequence ID" value="QEA05467.1"/>
    <property type="molecule type" value="Genomic_DNA"/>
</dbReference>
<dbReference type="PANTHER" id="PTHR35271:SF1">
    <property type="entry name" value="ABC TRANSPORTER, SUBSTRATE-BINDING LIPOPROTEIN"/>
    <property type="match status" value="1"/>
</dbReference>
<dbReference type="AlphaFoldDB" id="A0A5B8RFJ4"/>
<dbReference type="InterPro" id="IPR028082">
    <property type="entry name" value="Peripla_BP_I"/>
</dbReference>
<accession>A0A5B8RFJ4</accession>